<feature type="compositionally biased region" description="Basic and acidic residues" evidence="1">
    <location>
        <begin position="1"/>
        <end position="16"/>
    </location>
</feature>
<evidence type="ECO:0000313" key="2">
    <source>
        <dbReference type="EMBL" id="KAF0687726.1"/>
    </source>
</evidence>
<dbReference type="AlphaFoldDB" id="A0A6A4XZL2"/>
<dbReference type="OrthoDB" id="78862at2759"/>
<feature type="non-terminal residue" evidence="2">
    <location>
        <position position="1"/>
    </location>
</feature>
<dbReference type="EMBL" id="VJMH01006871">
    <property type="protein sequence ID" value="KAF0687726.1"/>
    <property type="molecule type" value="Genomic_DNA"/>
</dbReference>
<feature type="compositionally biased region" description="Low complexity" evidence="1">
    <location>
        <begin position="23"/>
        <end position="38"/>
    </location>
</feature>
<protein>
    <submittedName>
        <fullName evidence="2">Uncharacterized protein</fullName>
    </submittedName>
</protein>
<comment type="caution">
    <text evidence="2">The sequence shown here is derived from an EMBL/GenBank/DDBJ whole genome shotgun (WGS) entry which is preliminary data.</text>
</comment>
<feature type="region of interest" description="Disordered" evidence="1">
    <location>
        <begin position="1"/>
        <end position="65"/>
    </location>
</feature>
<sequence>AVADAAREPIEAHLDTTDPPTSVAEPVEEQAPVVAPVEAVEDTPPAPVEAAVEPPVEEPPATEAPVVVPTEPVDAAVADAAREPVEAHLDTTDPPTSVAKPVEEQAPIVAPVEAVEDTPPAPVEAAVEPPVEEPPATAAAAVVPTIEAAVAEAAPEPVEASVKTTEEPIPVAVAMDVLVPVDAPVAPHVSNEVAEVSISEYPANVAASSVGGFKLNLQTTNAFPSTQTTSPVPDFLFPNKVDPPSPRRISRPPSPLEDRQSRSAYRTRGLSLSSSEDSMKEVGDAVLPPTATLSSDQQPPSATSSQASIGLKSRLMGWWKDN</sequence>
<feature type="compositionally biased region" description="Low complexity" evidence="1">
    <location>
        <begin position="48"/>
        <end position="65"/>
    </location>
</feature>
<accession>A0A6A4XZL2</accession>
<organism evidence="2">
    <name type="scientific">Aphanomyces stellatus</name>
    <dbReference type="NCBI Taxonomy" id="120398"/>
    <lineage>
        <taxon>Eukaryota</taxon>
        <taxon>Sar</taxon>
        <taxon>Stramenopiles</taxon>
        <taxon>Oomycota</taxon>
        <taxon>Saprolegniomycetes</taxon>
        <taxon>Saprolegniales</taxon>
        <taxon>Verrucalvaceae</taxon>
        <taxon>Aphanomyces</taxon>
    </lineage>
</organism>
<feature type="compositionally biased region" description="Low complexity" evidence="1">
    <location>
        <begin position="294"/>
        <end position="308"/>
    </location>
</feature>
<feature type="region of interest" description="Disordered" evidence="1">
    <location>
        <begin position="224"/>
        <end position="309"/>
    </location>
</feature>
<evidence type="ECO:0000256" key="1">
    <source>
        <dbReference type="SAM" id="MobiDB-lite"/>
    </source>
</evidence>
<reference evidence="2" key="1">
    <citation type="submission" date="2019-06" db="EMBL/GenBank/DDBJ databases">
        <title>Genomics analysis of Aphanomyces spp. identifies a new class of oomycete effector associated with host adaptation.</title>
        <authorList>
            <person name="Gaulin E."/>
        </authorList>
    </citation>
    <scope>NUCLEOTIDE SEQUENCE</scope>
    <source>
        <strain evidence="2">CBS 578.67</strain>
    </source>
</reference>
<gene>
    <name evidence="2" type="ORF">As57867_020494</name>
</gene>
<proteinExistence type="predicted"/>
<name>A0A6A4XZL2_9STRA</name>